<dbReference type="InterPro" id="IPR025388">
    <property type="entry name" value="Alginate_export_dom"/>
</dbReference>
<protein>
    <submittedName>
        <fullName evidence="2">Alginate export family protein</fullName>
    </submittedName>
</protein>
<dbReference type="Pfam" id="PF13372">
    <property type="entry name" value="Alginate_exp"/>
    <property type="match status" value="1"/>
</dbReference>
<accession>A0ABZ2F4P2</accession>
<dbReference type="EMBL" id="CP104311">
    <property type="protein sequence ID" value="WWF02189.1"/>
    <property type="molecule type" value="Genomic_DNA"/>
</dbReference>
<sequence>MNSNQDQTKAEPAAAAAITRRSKTAGTALFSALLALSEAAWGAEADKQTKPPSTLPTEWAGPADTRIKLEVFDRARGEFADWFGNPWVKGKPLPKDYNYSFVGNKFQLGLRVTAEPFEAFAQFQDTYIGGLPTHGVGIGAAYYTSTPLSTQNGAFLRQGWLRLKDMFGVNGLYLNGGRQLFSDGQQGLARHKNLRWIQDYRIAQRLIGPFEYTHAGRSFDGGSIGFLTDDLEVTGFGFMPTFGGFESNGMPTIGKVNVAGASLSLRDSENVGNTIGRLSWYYYSDDRDILFVDNRPLAARKKAVGQGSAIHTIGGHLAHIEEIGPGVADGTVYAFGQVGNWQSQNQRAWAFGIEAGYQFKEVWASPWLRAGINSGSGDDNPGDDTHGTFFQMLPTAWLYAQFPFYNMMNNQDIFVQGMLTPDPKLSLKLDFHALRVNAPQDFVYSGSGATNDTVFGYVGTPTGGASNLAYLTHVMINLKPIDHLAFNLFYGHAFGQSIINNQYDGKQGNYGFLETIVSF</sequence>
<dbReference type="Gene3D" id="2.40.160.100">
    <property type="match status" value="1"/>
</dbReference>
<dbReference type="RefSeq" id="WP_277458338.1">
    <property type="nucleotide sequence ID" value="NZ_CP104311.1"/>
</dbReference>
<reference evidence="2 3" key="1">
    <citation type="submission" date="2022-09" db="EMBL/GenBank/DDBJ databases">
        <authorList>
            <person name="Giprobiosintez L."/>
        </authorList>
    </citation>
    <scope>NUCLEOTIDE SEQUENCE [LARGE SCALE GENOMIC DNA]</scope>
    <source>
        <strain evidence="3">VKPM-B-12549 (GBS-15)</strain>
    </source>
</reference>
<dbReference type="InterPro" id="IPR053728">
    <property type="entry name" value="Alginate_Permeability_Chnl"/>
</dbReference>
<dbReference type="Proteomes" id="UP001359308">
    <property type="component" value="Chromosome"/>
</dbReference>
<evidence type="ECO:0000313" key="2">
    <source>
        <dbReference type="EMBL" id="WWF02189.1"/>
    </source>
</evidence>
<keyword evidence="3" id="KW-1185">Reference proteome</keyword>
<proteinExistence type="predicted"/>
<feature type="domain" description="Alginate export" evidence="1">
    <location>
        <begin position="110"/>
        <end position="492"/>
    </location>
</feature>
<gene>
    <name evidence="2" type="ORF">N4J17_00750</name>
</gene>
<evidence type="ECO:0000259" key="1">
    <source>
        <dbReference type="Pfam" id="PF13372"/>
    </source>
</evidence>
<organism evidence="2 3">
    <name type="scientific">Methylococcus capsulatus</name>
    <dbReference type="NCBI Taxonomy" id="414"/>
    <lineage>
        <taxon>Bacteria</taxon>
        <taxon>Pseudomonadati</taxon>
        <taxon>Pseudomonadota</taxon>
        <taxon>Gammaproteobacteria</taxon>
        <taxon>Methylococcales</taxon>
        <taxon>Methylococcaceae</taxon>
        <taxon>Methylococcus</taxon>
    </lineage>
</organism>
<evidence type="ECO:0000313" key="3">
    <source>
        <dbReference type="Proteomes" id="UP001359308"/>
    </source>
</evidence>
<name>A0ABZ2F4P2_METCP</name>